<feature type="compositionally biased region" description="Polar residues" evidence="2">
    <location>
        <begin position="148"/>
        <end position="160"/>
    </location>
</feature>
<evidence type="ECO:0000256" key="3">
    <source>
        <dbReference type="SAM" id="SignalP"/>
    </source>
</evidence>
<name>A0A4Y9ZZI9_9AGAM</name>
<dbReference type="Proteomes" id="UP000298061">
    <property type="component" value="Unassembled WGS sequence"/>
</dbReference>
<dbReference type="Gene3D" id="2.40.40.10">
    <property type="entry name" value="RlpA-like domain"/>
    <property type="match status" value="1"/>
</dbReference>
<reference evidence="5 6" key="1">
    <citation type="submission" date="2019-02" db="EMBL/GenBank/DDBJ databases">
        <title>Genome sequencing of the rare red list fungi Hericium alpestre (H. flagellum).</title>
        <authorList>
            <person name="Buettner E."/>
            <person name="Kellner H."/>
        </authorList>
    </citation>
    <scope>NUCLEOTIDE SEQUENCE [LARGE SCALE GENOMIC DNA]</scope>
    <source>
        <strain evidence="5 6">DSM 108284</strain>
    </source>
</reference>
<organism evidence="5 6">
    <name type="scientific">Hericium alpestre</name>
    <dbReference type="NCBI Taxonomy" id="135208"/>
    <lineage>
        <taxon>Eukaryota</taxon>
        <taxon>Fungi</taxon>
        <taxon>Dikarya</taxon>
        <taxon>Basidiomycota</taxon>
        <taxon>Agaricomycotina</taxon>
        <taxon>Agaricomycetes</taxon>
        <taxon>Russulales</taxon>
        <taxon>Hericiaceae</taxon>
        <taxon>Hericium</taxon>
    </lineage>
</organism>
<dbReference type="InterPro" id="IPR051477">
    <property type="entry name" value="Expansin_CellWall"/>
</dbReference>
<dbReference type="InterPro" id="IPR036908">
    <property type="entry name" value="RlpA-like_sf"/>
</dbReference>
<dbReference type="PANTHER" id="PTHR31836:SF27">
    <property type="entry name" value="RLPA-LIKE PROTEIN DOUBLE-PSI BETA-BARREL DOMAIN-CONTAINING PROTEIN"/>
    <property type="match status" value="1"/>
</dbReference>
<feature type="signal peptide" evidence="3">
    <location>
        <begin position="1"/>
        <end position="19"/>
    </location>
</feature>
<feature type="compositionally biased region" description="Polar residues" evidence="2">
    <location>
        <begin position="167"/>
        <end position="178"/>
    </location>
</feature>
<evidence type="ECO:0000259" key="4">
    <source>
        <dbReference type="Pfam" id="PF03330"/>
    </source>
</evidence>
<feature type="compositionally biased region" description="Pro residues" evidence="2">
    <location>
        <begin position="112"/>
        <end position="124"/>
    </location>
</feature>
<dbReference type="Pfam" id="PF03330">
    <property type="entry name" value="DPBB_1"/>
    <property type="match status" value="1"/>
</dbReference>
<evidence type="ECO:0000313" key="6">
    <source>
        <dbReference type="Proteomes" id="UP000298061"/>
    </source>
</evidence>
<proteinExistence type="predicted"/>
<dbReference type="InterPro" id="IPR009009">
    <property type="entry name" value="RlpA-like_DPBB"/>
</dbReference>
<dbReference type="CDD" id="cd22191">
    <property type="entry name" value="DPBB_RlpA_EXP_N-like"/>
    <property type="match status" value="1"/>
</dbReference>
<keyword evidence="1 3" id="KW-0732">Signal</keyword>
<dbReference type="EMBL" id="SFCI01000469">
    <property type="protein sequence ID" value="TFY79614.1"/>
    <property type="molecule type" value="Genomic_DNA"/>
</dbReference>
<evidence type="ECO:0000256" key="1">
    <source>
        <dbReference type="ARBA" id="ARBA00022729"/>
    </source>
</evidence>
<evidence type="ECO:0000313" key="5">
    <source>
        <dbReference type="EMBL" id="TFY79614.1"/>
    </source>
</evidence>
<feature type="region of interest" description="Disordered" evidence="2">
    <location>
        <begin position="42"/>
        <end position="178"/>
    </location>
</feature>
<gene>
    <name evidence="5" type="ORF">EWM64_g4399</name>
</gene>
<protein>
    <recommendedName>
        <fullName evidence="4">RlpA-like protein double-psi beta-barrel domain-containing protein</fullName>
    </recommendedName>
</protein>
<dbReference type="STRING" id="135208.A0A4Y9ZZI9"/>
<keyword evidence="6" id="KW-1185">Reference proteome</keyword>
<dbReference type="AlphaFoldDB" id="A0A4Y9ZZI9"/>
<feature type="chain" id="PRO_5021411474" description="RlpA-like protein double-psi beta-barrel domain-containing protein" evidence="3">
    <location>
        <begin position="20"/>
        <end position="238"/>
    </location>
</feature>
<dbReference type="SUPFAM" id="SSF50685">
    <property type="entry name" value="Barwin-like endoglucanases"/>
    <property type="match status" value="1"/>
</dbReference>
<accession>A0A4Y9ZZI9</accession>
<feature type="compositionally biased region" description="Pro residues" evidence="2">
    <location>
        <begin position="132"/>
        <end position="144"/>
    </location>
</feature>
<feature type="compositionally biased region" description="Polar residues" evidence="2">
    <location>
        <begin position="98"/>
        <end position="110"/>
    </location>
</feature>
<dbReference type="OrthoDB" id="406505at2759"/>
<dbReference type="PANTHER" id="PTHR31836">
    <property type="match status" value="1"/>
</dbReference>
<sequence length="238" mass="24205">MVALNALLSLIFVLVYASAAPLVSQREELIFADIHSPAGGGAAPGLNTRRQFNPRDSHLGGLRPVGRGPATEKGPHRARRRRSPQGLPGPLAPPNPATSQTDAIGTTTPFPQAIPAPAADPVPAPDAASAPAPDPASVPAPSLDPEPDTTSAPDGTSATPTDPAAPVSTTIDSPQWPSNSLCGKSITATAGANSVNVTVADRCEGCQFNDLDFSPAAFGGLANMTAGRIDITWAFNDP</sequence>
<evidence type="ECO:0000256" key="2">
    <source>
        <dbReference type="SAM" id="MobiDB-lite"/>
    </source>
</evidence>
<feature type="domain" description="RlpA-like protein double-psi beta-barrel" evidence="4">
    <location>
        <begin position="177"/>
        <end position="232"/>
    </location>
</feature>
<comment type="caution">
    <text evidence="5">The sequence shown here is derived from an EMBL/GenBank/DDBJ whole genome shotgun (WGS) entry which is preliminary data.</text>
</comment>